<accession>A0ABU6K114</accession>
<reference evidence="2 3" key="1">
    <citation type="submission" date="2024-01" db="EMBL/GenBank/DDBJ databases">
        <title>Uliginosibacterium soil sp. nov.</title>
        <authorList>
            <person name="Lv Y."/>
        </authorList>
    </citation>
    <scope>NUCLEOTIDE SEQUENCE [LARGE SCALE GENOMIC DNA]</scope>
    <source>
        <strain evidence="2 3">H3</strain>
    </source>
</reference>
<gene>
    <name evidence="2" type="ORF">VVD49_06365</name>
</gene>
<evidence type="ECO:0000256" key="1">
    <source>
        <dbReference type="SAM" id="MobiDB-lite"/>
    </source>
</evidence>
<evidence type="ECO:0000313" key="3">
    <source>
        <dbReference type="Proteomes" id="UP001331561"/>
    </source>
</evidence>
<keyword evidence="3" id="KW-1185">Reference proteome</keyword>
<dbReference type="EMBL" id="JAYXHS010000001">
    <property type="protein sequence ID" value="MEC5385339.1"/>
    <property type="molecule type" value="Genomic_DNA"/>
</dbReference>
<feature type="compositionally biased region" description="Polar residues" evidence="1">
    <location>
        <begin position="10"/>
        <end position="25"/>
    </location>
</feature>
<feature type="region of interest" description="Disordered" evidence="1">
    <location>
        <begin position="1"/>
        <end position="40"/>
    </location>
</feature>
<dbReference type="Proteomes" id="UP001331561">
    <property type="component" value="Unassembled WGS sequence"/>
</dbReference>
<sequence length="57" mass="6130">MPITFEEVTASIQRDPQTSEASSAPAQKPGASGEDAPAELERNLRLIADRHARILAD</sequence>
<dbReference type="RefSeq" id="WP_327598297.1">
    <property type="nucleotide sequence ID" value="NZ_JAYXHS010000001.1"/>
</dbReference>
<name>A0ABU6K114_9RHOO</name>
<protein>
    <submittedName>
        <fullName evidence="2">Uncharacterized protein</fullName>
    </submittedName>
</protein>
<proteinExistence type="predicted"/>
<organism evidence="2 3">
    <name type="scientific">Uliginosibacterium silvisoli</name>
    <dbReference type="NCBI Taxonomy" id="3114758"/>
    <lineage>
        <taxon>Bacteria</taxon>
        <taxon>Pseudomonadati</taxon>
        <taxon>Pseudomonadota</taxon>
        <taxon>Betaproteobacteria</taxon>
        <taxon>Rhodocyclales</taxon>
        <taxon>Zoogloeaceae</taxon>
        <taxon>Uliginosibacterium</taxon>
    </lineage>
</organism>
<comment type="caution">
    <text evidence="2">The sequence shown here is derived from an EMBL/GenBank/DDBJ whole genome shotgun (WGS) entry which is preliminary data.</text>
</comment>
<evidence type="ECO:0000313" key="2">
    <source>
        <dbReference type="EMBL" id="MEC5385339.1"/>
    </source>
</evidence>